<organism evidence="1 2">
    <name type="scientific">Trichlorobacter ammonificans</name>
    <dbReference type="NCBI Taxonomy" id="2916410"/>
    <lineage>
        <taxon>Bacteria</taxon>
        <taxon>Pseudomonadati</taxon>
        <taxon>Thermodesulfobacteriota</taxon>
        <taxon>Desulfuromonadia</taxon>
        <taxon>Geobacterales</taxon>
        <taxon>Geobacteraceae</taxon>
        <taxon>Trichlorobacter</taxon>
    </lineage>
</organism>
<gene>
    <name evidence="1" type="ORF">GEAMG1_2517</name>
</gene>
<keyword evidence="2" id="KW-1185">Reference proteome</keyword>
<proteinExistence type="predicted"/>
<reference evidence="1 2" key="1">
    <citation type="submission" date="2022-03" db="EMBL/GenBank/DDBJ databases">
        <authorList>
            <person name="Koch H."/>
        </authorList>
    </citation>
    <scope>NUCLEOTIDE SEQUENCE [LARGE SCALE GENOMIC DNA]</scope>
    <source>
        <strain evidence="1 2">G1</strain>
    </source>
</reference>
<dbReference type="Proteomes" id="UP001295463">
    <property type="component" value="Chromosome"/>
</dbReference>
<accession>A0ABM9DD24</accession>
<protein>
    <submittedName>
        <fullName evidence="1">Uncharacterized protein</fullName>
    </submittedName>
</protein>
<sequence>MVASIVLSQPSSPMLLHYAKQHCPHLNGNPSPAFLAIPPVPIVNIRVPSTTIHHNTSAPARIVQSFRLLCLIIILVSLCRPHRAYATDS</sequence>
<evidence type="ECO:0000313" key="1">
    <source>
        <dbReference type="EMBL" id="CAH2032353.1"/>
    </source>
</evidence>
<evidence type="ECO:0000313" key="2">
    <source>
        <dbReference type="Proteomes" id="UP001295463"/>
    </source>
</evidence>
<name>A0ABM9DD24_9BACT</name>
<dbReference type="EMBL" id="OW150024">
    <property type="protein sequence ID" value="CAH2032353.1"/>
    <property type="molecule type" value="Genomic_DNA"/>
</dbReference>